<sequence>MDNRAIYHQIDEARVEWQFNGRDWQRQGAFARGADGHDAPSQAPVRASYAKSQELGAMANAKAIELALGKVPPPQDPFNLPAKPGDQTGLDNQNWQRNPTTESWERQVKTGVAGANDQGVYAPQTATQSRRTGVCGDGASGVKLGFNSSVPVLVGNEGDRLYSEEGDSICNLIRPGFRRHSRPSLRVAPFKLYRGQVLR</sequence>
<proteinExistence type="predicted"/>
<name>A0A0P6VUB1_9XANT</name>
<gene>
    <name evidence="2" type="ORF">XAXN_02455</name>
</gene>
<accession>A0A0P6VUB1</accession>
<feature type="compositionally biased region" description="Polar residues" evidence="1">
    <location>
        <begin position="89"/>
        <end position="102"/>
    </location>
</feature>
<evidence type="ECO:0000256" key="1">
    <source>
        <dbReference type="SAM" id="MobiDB-lite"/>
    </source>
</evidence>
<dbReference type="EMBL" id="JFAQ01000026">
    <property type="protein sequence ID" value="KPL50277.1"/>
    <property type="molecule type" value="Genomic_DNA"/>
</dbReference>
<feature type="region of interest" description="Disordered" evidence="1">
    <location>
        <begin position="83"/>
        <end position="102"/>
    </location>
</feature>
<evidence type="ECO:0000313" key="2">
    <source>
        <dbReference type="EMBL" id="KPL50277.1"/>
    </source>
</evidence>
<comment type="caution">
    <text evidence="2">The sequence shown here is derived from an EMBL/GenBank/DDBJ whole genome shotgun (WGS) entry which is preliminary data.</text>
</comment>
<dbReference type="AlphaFoldDB" id="A0A0P6VUB1"/>
<dbReference type="Proteomes" id="UP000054035">
    <property type="component" value="Unassembled WGS sequence"/>
</dbReference>
<organism evidence="2 3">
    <name type="scientific">Xanthomonas axonopodis</name>
    <dbReference type="NCBI Taxonomy" id="53413"/>
    <lineage>
        <taxon>Bacteria</taxon>
        <taxon>Pseudomonadati</taxon>
        <taxon>Pseudomonadota</taxon>
        <taxon>Gammaproteobacteria</taxon>
        <taxon>Lysobacterales</taxon>
        <taxon>Lysobacteraceae</taxon>
        <taxon>Xanthomonas</taxon>
    </lineage>
</organism>
<reference evidence="2 3" key="1">
    <citation type="submission" date="2014-02" db="EMBL/GenBank/DDBJ databases">
        <title>Genome sequence of Xanthomonas axonopodis DSM 3585 (T).</title>
        <authorList>
            <person name="Midha S."/>
            <person name="Patil P.B."/>
        </authorList>
    </citation>
    <scope>NUCLEOTIDE SEQUENCE [LARGE SCALE GENOMIC DNA]</scope>
    <source>
        <strain evidence="2 3">DSM 3585</strain>
    </source>
</reference>
<protein>
    <submittedName>
        <fullName evidence="2">Uncharacterized protein</fullName>
    </submittedName>
</protein>
<evidence type="ECO:0000313" key="3">
    <source>
        <dbReference type="Proteomes" id="UP000054035"/>
    </source>
</evidence>